<dbReference type="PANTHER" id="PTHR10315">
    <property type="entry name" value="E3 UBIQUITIN PROTEIN LIGASE SIAH"/>
    <property type="match status" value="1"/>
</dbReference>
<evidence type="ECO:0000313" key="9">
    <source>
        <dbReference type="Proteomes" id="UP000001819"/>
    </source>
</evidence>
<dbReference type="SMART" id="SM00228">
    <property type="entry name" value="PDZ"/>
    <property type="match status" value="1"/>
</dbReference>
<evidence type="ECO:0000313" key="14">
    <source>
        <dbReference type="RefSeq" id="XP_033241625.1"/>
    </source>
</evidence>
<keyword evidence="5" id="KW-0175">Coiled coil</keyword>
<dbReference type="CDD" id="cd16571">
    <property type="entry name" value="RING-HC_SIAHs"/>
    <property type="match status" value="1"/>
</dbReference>
<feature type="region of interest" description="Disordered" evidence="6">
    <location>
        <begin position="195"/>
        <end position="244"/>
    </location>
</feature>
<evidence type="ECO:0000256" key="4">
    <source>
        <dbReference type="PROSITE-ProRule" id="PRU00175"/>
    </source>
</evidence>
<dbReference type="Pfam" id="PF17820">
    <property type="entry name" value="PDZ_6"/>
    <property type="match status" value="1"/>
</dbReference>
<dbReference type="GO" id="GO:0008270">
    <property type="term" value="F:zinc ion binding"/>
    <property type="evidence" value="ECO:0007669"/>
    <property type="project" value="UniProtKB-KW"/>
</dbReference>
<evidence type="ECO:0000313" key="10">
    <source>
        <dbReference type="RefSeq" id="XP_015038938.2"/>
    </source>
</evidence>
<dbReference type="RefSeq" id="XP_033241624.1">
    <property type="nucleotide sequence ID" value="XM_033385733.1"/>
</dbReference>
<dbReference type="RefSeq" id="XP_033241625.1">
    <property type="nucleotide sequence ID" value="XM_033385734.1"/>
</dbReference>
<dbReference type="GO" id="GO:0061630">
    <property type="term" value="F:ubiquitin protein ligase activity"/>
    <property type="evidence" value="ECO:0007669"/>
    <property type="project" value="TreeGrafter"/>
</dbReference>
<dbReference type="GO" id="GO:0005737">
    <property type="term" value="C:cytoplasm"/>
    <property type="evidence" value="ECO:0007669"/>
    <property type="project" value="TreeGrafter"/>
</dbReference>
<keyword evidence="2 4" id="KW-0863">Zinc-finger</keyword>
<evidence type="ECO:0000256" key="2">
    <source>
        <dbReference type="ARBA" id="ARBA00022771"/>
    </source>
</evidence>
<dbReference type="InterPro" id="IPR001841">
    <property type="entry name" value="Znf_RING"/>
</dbReference>
<proteinExistence type="predicted"/>
<dbReference type="Pfam" id="PF21362">
    <property type="entry name" value="Sina_RING"/>
    <property type="match status" value="1"/>
</dbReference>
<dbReference type="InterPro" id="IPR041489">
    <property type="entry name" value="PDZ_6"/>
</dbReference>
<dbReference type="CDD" id="cd00136">
    <property type="entry name" value="PDZ_canonical"/>
    <property type="match status" value="1"/>
</dbReference>
<dbReference type="FunFam" id="3.30.40.10:FF:000741">
    <property type="entry name" value="Uncharacterized protein, isoform A"/>
    <property type="match status" value="1"/>
</dbReference>
<dbReference type="RefSeq" id="XP_015038938.2">
    <property type="nucleotide sequence ID" value="XM_015183452.2"/>
</dbReference>
<dbReference type="SUPFAM" id="SSF50156">
    <property type="entry name" value="PDZ domain-like"/>
    <property type="match status" value="1"/>
</dbReference>
<dbReference type="SUPFAM" id="SSF57850">
    <property type="entry name" value="RING/U-box"/>
    <property type="match status" value="1"/>
</dbReference>
<evidence type="ECO:0000256" key="3">
    <source>
        <dbReference type="ARBA" id="ARBA00022833"/>
    </source>
</evidence>
<dbReference type="PROSITE" id="PS50089">
    <property type="entry name" value="ZF_RING_2"/>
    <property type="match status" value="1"/>
</dbReference>
<evidence type="ECO:0000313" key="11">
    <source>
        <dbReference type="RefSeq" id="XP_015038939.2"/>
    </source>
</evidence>
<evidence type="ECO:0000259" key="7">
    <source>
        <dbReference type="PROSITE" id="PS50089"/>
    </source>
</evidence>
<reference evidence="9" key="1">
    <citation type="submission" date="2024-06" db="UniProtKB">
        <authorList>
            <consortium name="RefSeq"/>
        </authorList>
    </citation>
    <scope>NUCLEOTIDE SEQUENCE [LARGE SCALE GENOMIC DNA]</scope>
    <source>
        <strain evidence="10 11">MV-25-SWS-2005</strain>
        <strain evidence="9">MV2-25</strain>
        <tissue evidence="10 11">Whole body</tissue>
    </source>
</reference>
<evidence type="ECO:0000313" key="12">
    <source>
        <dbReference type="RefSeq" id="XP_015038940.2"/>
    </source>
</evidence>
<feature type="region of interest" description="Disordered" evidence="6">
    <location>
        <begin position="270"/>
        <end position="325"/>
    </location>
</feature>
<dbReference type="Gene3D" id="3.30.40.10">
    <property type="entry name" value="Zinc/RING finger domain, C3HC4 (zinc finger)"/>
    <property type="match status" value="1"/>
</dbReference>
<feature type="compositionally biased region" description="Basic and acidic residues" evidence="6">
    <location>
        <begin position="310"/>
        <end position="325"/>
    </location>
</feature>
<evidence type="ECO:0000256" key="6">
    <source>
        <dbReference type="SAM" id="MobiDB-lite"/>
    </source>
</evidence>
<dbReference type="PANTHER" id="PTHR10315:SF155">
    <property type="entry name" value="IP10571P"/>
    <property type="match status" value="1"/>
</dbReference>
<dbReference type="RefSeq" id="XP_015038940.2">
    <property type="nucleotide sequence ID" value="XM_015183454.2"/>
</dbReference>
<keyword evidence="3" id="KW-0862">Zinc</keyword>
<dbReference type="Gene3D" id="2.30.42.10">
    <property type="match status" value="1"/>
</dbReference>
<dbReference type="AlphaFoldDB" id="A0A6I8WDY2"/>
<feature type="compositionally biased region" description="Gly residues" evidence="6">
    <location>
        <begin position="270"/>
        <end position="280"/>
    </location>
</feature>
<dbReference type="InterPro" id="IPR049548">
    <property type="entry name" value="Sina-like_RING"/>
</dbReference>
<feature type="domain" description="RING-type" evidence="7">
    <location>
        <begin position="130"/>
        <end position="165"/>
    </location>
</feature>
<feature type="coiled-coil region" evidence="5">
    <location>
        <begin position="335"/>
        <end position="362"/>
    </location>
</feature>
<feature type="domain" description="PDZ" evidence="8">
    <location>
        <begin position="4"/>
        <end position="70"/>
    </location>
</feature>
<dbReference type="PROSITE" id="PS50106">
    <property type="entry name" value="PDZ"/>
    <property type="match status" value="1"/>
</dbReference>
<accession>A0A6I8WDY2</accession>
<sequence length="664" mass="72094">MLQLCTIYACANGTLGLNLSRAPWDPYPWVSGVQEKSNAARGGVRLGDTLLELNGVDILGLRISELANRLAEHWQSGAECVTMMVWRQQAALTSSEDAEEASHAVQHGINQQSLQKFATCLQHISQLLECPVCLEVIKPPGWQCCNGHVLCNNCRSRSVKCPVCRVPLGPRGRCLLSDKLFTLLAENFPCDGGKPKANKVTADQDHDQDPDPDPEGQRKPSSVNKCTNEYHNQPKMALAKSNSGKKCGKQISRQLQLDAVAVVVLNGTDSGAGGCDGGGDSPLQQHRQMPKGNEANARIRNNVADNNRNSSRDESSSQGQDEDKKVLQRCTLIKVQHQETRFNEAEQKKQLLELESNNMLVKPKLKLSKKSWRLTGKDQDGLRSDEVANINTGQLEEQQQEQEQVMQSAGGGKGQLLFQNYHCPTGKSCISSCSSSAALKLSQPAGQAKLSTIKDGASSAEAAATPAAAEIAAATLSVGSHKQAPASEVNQATSSLVSGPTGASSIKSCEWQLLRHLSSEHRLAVLQSYGTFGERLHVQLPSQQAVACLSLSEDVSPGHENVRVHTFFLAVIPIGTGQGHAVFLWHLDRPQEEPQPHFETVIETQCGRVKWFGPAQSLRRSWPEIAASAHFLTCPSLEENACAAFDITVKAKSFRSRQTSCQNP</sequence>
<evidence type="ECO:0000259" key="8">
    <source>
        <dbReference type="PROSITE" id="PS50106"/>
    </source>
</evidence>
<dbReference type="InterPro" id="IPR013083">
    <property type="entry name" value="Znf_RING/FYVE/PHD"/>
</dbReference>
<keyword evidence="1" id="KW-0479">Metal-binding</keyword>
<dbReference type="RefSeq" id="XP_015038939.2">
    <property type="nucleotide sequence ID" value="XM_015183453.2"/>
</dbReference>
<feature type="compositionally biased region" description="Polar residues" evidence="6">
    <location>
        <begin position="219"/>
        <end position="231"/>
    </location>
</feature>
<dbReference type="InterPro" id="IPR052088">
    <property type="entry name" value="E3_ubiquitin-ligase_SINA"/>
</dbReference>
<dbReference type="KEGG" id="dpo:13036479"/>
<organism evidence="9 14">
    <name type="scientific">Drosophila pseudoobscura pseudoobscura</name>
    <name type="common">Fruit fly</name>
    <dbReference type="NCBI Taxonomy" id="46245"/>
    <lineage>
        <taxon>Eukaryota</taxon>
        <taxon>Metazoa</taxon>
        <taxon>Ecdysozoa</taxon>
        <taxon>Arthropoda</taxon>
        <taxon>Hexapoda</taxon>
        <taxon>Insecta</taxon>
        <taxon>Pterygota</taxon>
        <taxon>Neoptera</taxon>
        <taxon>Endopterygota</taxon>
        <taxon>Diptera</taxon>
        <taxon>Brachycera</taxon>
        <taxon>Muscomorpha</taxon>
        <taxon>Ephydroidea</taxon>
        <taxon>Drosophilidae</taxon>
        <taxon>Drosophila</taxon>
        <taxon>Sophophora</taxon>
    </lineage>
</organism>
<dbReference type="InterPro" id="IPR001478">
    <property type="entry name" value="PDZ"/>
</dbReference>
<protein>
    <submittedName>
        <fullName evidence="10 11">Uncharacterized protein</fullName>
    </submittedName>
</protein>
<keyword evidence="9" id="KW-1185">Reference proteome</keyword>
<evidence type="ECO:0000313" key="13">
    <source>
        <dbReference type="RefSeq" id="XP_033241624.1"/>
    </source>
</evidence>
<name>A0A6I8WDY2_DROPS</name>
<reference evidence="14" key="2">
    <citation type="submission" date="2025-04" db="UniProtKB">
        <authorList>
            <consortium name="RefSeq"/>
        </authorList>
    </citation>
    <scope>IDENTIFICATION</scope>
    <source>
        <strain evidence="14">MV-25-SWS-2005</strain>
        <strain evidence="9">MV2-25</strain>
        <tissue evidence="14">Whole body</tissue>
    </source>
</reference>
<dbReference type="Proteomes" id="UP000001819">
    <property type="component" value="Chromosome 2"/>
</dbReference>
<evidence type="ECO:0000256" key="1">
    <source>
        <dbReference type="ARBA" id="ARBA00022723"/>
    </source>
</evidence>
<evidence type="ECO:0000256" key="5">
    <source>
        <dbReference type="SAM" id="Coils"/>
    </source>
</evidence>
<dbReference type="InterPro" id="IPR036034">
    <property type="entry name" value="PDZ_sf"/>
</dbReference>
<gene>
    <name evidence="10 11 12 13 14" type="primary">LOC13036479</name>
</gene>